<evidence type="ECO:0000259" key="14">
    <source>
        <dbReference type="PROSITE" id="PS50089"/>
    </source>
</evidence>
<dbReference type="InterPro" id="IPR013087">
    <property type="entry name" value="Znf_C2H2_type"/>
</dbReference>
<dbReference type="AlphaFoldDB" id="A0A0D7BL78"/>
<dbReference type="EMBL" id="KN880469">
    <property type="protein sequence ID" value="KIY70361.1"/>
    <property type="molecule type" value="Genomic_DNA"/>
</dbReference>
<evidence type="ECO:0000256" key="11">
    <source>
        <dbReference type="ARBA" id="ARBA00035113"/>
    </source>
</evidence>
<dbReference type="Pfam" id="PF23202">
    <property type="entry name" value="PAH_ZNF598"/>
    <property type="match status" value="1"/>
</dbReference>
<evidence type="ECO:0000313" key="15">
    <source>
        <dbReference type="EMBL" id="KIY70361.1"/>
    </source>
</evidence>
<feature type="domain" description="RING-type" evidence="14">
    <location>
        <begin position="58"/>
        <end position="98"/>
    </location>
</feature>
<evidence type="ECO:0000256" key="10">
    <source>
        <dbReference type="ARBA" id="ARBA00022833"/>
    </source>
</evidence>
<feature type="region of interest" description="Disordered" evidence="13">
    <location>
        <begin position="513"/>
        <end position="696"/>
    </location>
</feature>
<dbReference type="SUPFAM" id="SSF57850">
    <property type="entry name" value="RING/U-box"/>
    <property type="match status" value="1"/>
</dbReference>
<comment type="similarity">
    <text evidence="11">Belongs to the ZNF598/HEL2 family.</text>
</comment>
<dbReference type="InterPro" id="IPR044288">
    <property type="entry name" value="ZNF598/HEL2"/>
</dbReference>
<accession>A0A0D7BL78</accession>
<feature type="compositionally biased region" description="Low complexity" evidence="13">
    <location>
        <begin position="549"/>
        <end position="562"/>
    </location>
</feature>
<dbReference type="GO" id="GO:0016567">
    <property type="term" value="P:protein ubiquitination"/>
    <property type="evidence" value="ECO:0007669"/>
    <property type="project" value="TreeGrafter"/>
</dbReference>
<dbReference type="Gene3D" id="3.30.40.10">
    <property type="entry name" value="Zinc/RING finger domain, C3HC4 (zinc finger)"/>
    <property type="match status" value="1"/>
</dbReference>
<feature type="compositionally biased region" description="Basic and acidic residues" evidence="13">
    <location>
        <begin position="307"/>
        <end position="345"/>
    </location>
</feature>
<protein>
    <recommendedName>
        <fullName evidence="4">RING-type E3 ubiquitin transferase</fullName>
        <ecNumber evidence="4">2.3.2.27</ecNumber>
    </recommendedName>
</protein>
<keyword evidence="6" id="KW-0597">Phosphoprotein</keyword>
<evidence type="ECO:0000256" key="7">
    <source>
        <dbReference type="ARBA" id="ARBA00022679"/>
    </source>
</evidence>
<evidence type="ECO:0000256" key="2">
    <source>
        <dbReference type="ARBA" id="ARBA00004496"/>
    </source>
</evidence>
<keyword evidence="10" id="KW-0862">Zinc</keyword>
<proteinExistence type="inferred from homology"/>
<keyword evidence="16" id="KW-1185">Reference proteome</keyword>
<evidence type="ECO:0000256" key="12">
    <source>
        <dbReference type="PROSITE-ProRule" id="PRU00175"/>
    </source>
</evidence>
<evidence type="ECO:0000313" key="16">
    <source>
        <dbReference type="Proteomes" id="UP000054007"/>
    </source>
</evidence>
<dbReference type="PROSITE" id="PS50089">
    <property type="entry name" value="ZF_RING_2"/>
    <property type="match status" value="1"/>
</dbReference>
<evidence type="ECO:0000256" key="13">
    <source>
        <dbReference type="SAM" id="MobiDB-lite"/>
    </source>
</evidence>
<evidence type="ECO:0000256" key="1">
    <source>
        <dbReference type="ARBA" id="ARBA00000900"/>
    </source>
</evidence>
<comment type="subcellular location">
    <subcellularLocation>
        <location evidence="2">Cytoplasm</location>
    </subcellularLocation>
</comment>
<dbReference type="InterPro" id="IPR056437">
    <property type="entry name" value="Znf-C2H2_ZNF598/HEL2"/>
</dbReference>
<reference evidence="15 16" key="1">
    <citation type="journal article" date="2015" name="Fungal Genet. Biol.">
        <title>Evolution of novel wood decay mechanisms in Agaricales revealed by the genome sequences of Fistulina hepatica and Cylindrobasidium torrendii.</title>
        <authorList>
            <person name="Floudas D."/>
            <person name="Held B.W."/>
            <person name="Riley R."/>
            <person name="Nagy L.G."/>
            <person name="Koehler G."/>
            <person name="Ransdell A.S."/>
            <person name="Younus H."/>
            <person name="Chow J."/>
            <person name="Chiniquy J."/>
            <person name="Lipzen A."/>
            <person name="Tritt A."/>
            <person name="Sun H."/>
            <person name="Haridas S."/>
            <person name="LaButti K."/>
            <person name="Ohm R.A."/>
            <person name="Kues U."/>
            <person name="Blanchette R.A."/>
            <person name="Grigoriev I.V."/>
            <person name="Minto R.E."/>
            <person name="Hibbett D.S."/>
        </authorList>
    </citation>
    <scope>NUCLEOTIDE SEQUENCE [LARGE SCALE GENOMIC DNA]</scope>
    <source>
        <strain evidence="15 16">FP15055 ss-10</strain>
    </source>
</reference>
<dbReference type="EC" id="2.3.2.27" evidence="4"/>
<dbReference type="GO" id="GO:0005737">
    <property type="term" value="C:cytoplasm"/>
    <property type="evidence" value="ECO:0007669"/>
    <property type="project" value="UniProtKB-SubCell"/>
</dbReference>
<comment type="catalytic activity">
    <reaction evidence="1">
        <text>S-ubiquitinyl-[E2 ubiquitin-conjugating enzyme]-L-cysteine + [acceptor protein]-L-lysine = [E2 ubiquitin-conjugating enzyme]-L-cysteine + N(6)-ubiquitinyl-[acceptor protein]-L-lysine.</text>
        <dbReference type="EC" id="2.3.2.27"/>
    </reaction>
</comment>
<dbReference type="SMART" id="SM00355">
    <property type="entry name" value="ZnF_C2H2"/>
    <property type="match status" value="4"/>
</dbReference>
<feature type="region of interest" description="Disordered" evidence="13">
    <location>
        <begin position="1"/>
        <end position="48"/>
    </location>
</feature>
<dbReference type="STRING" id="1314674.A0A0D7BL78"/>
<keyword evidence="9 12" id="KW-0863">Zinc-finger</keyword>
<dbReference type="GO" id="GO:0061630">
    <property type="term" value="F:ubiquitin protein ligase activity"/>
    <property type="evidence" value="ECO:0007669"/>
    <property type="project" value="UniProtKB-EC"/>
</dbReference>
<evidence type="ECO:0000256" key="6">
    <source>
        <dbReference type="ARBA" id="ARBA00022553"/>
    </source>
</evidence>
<feature type="region of interest" description="Disordered" evidence="13">
    <location>
        <begin position="307"/>
        <end position="396"/>
    </location>
</feature>
<dbReference type="GO" id="GO:0072344">
    <property type="term" value="P:rescue of stalled ribosome"/>
    <property type="evidence" value="ECO:0007669"/>
    <property type="project" value="InterPro"/>
</dbReference>
<evidence type="ECO:0000256" key="3">
    <source>
        <dbReference type="ARBA" id="ARBA00004906"/>
    </source>
</evidence>
<dbReference type="GO" id="GO:0043022">
    <property type="term" value="F:ribosome binding"/>
    <property type="evidence" value="ECO:0007669"/>
    <property type="project" value="TreeGrafter"/>
</dbReference>
<evidence type="ECO:0000256" key="8">
    <source>
        <dbReference type="ARBA" id="ARBA00022723"/>
    </source>
</evidence>
<keyword evidence="8" id="KW-0479">Metal-binding</keyword>
<evidence type="ECO:0000256" key="4">
    <source>
        <dbReference type="ARBA" id="ARBA00012483"/>
    </source>
</evidence>
<dbReference type="Pfam" id="PF23230">
    <property type="entry name" value="zf-C2H2_13"/>
    <property type="match status" value="1"/>
</dbReference>
<name>A0A0D7BL78_9AGAR</name>
<keyword evidence="7" id="KW-0808">Transferase</keyword>
<dbReference type="PROSITE" id="PS00028">
    <property type="entry name" value="ZINC_FINGER_C2H2_1"/>
    <property type="match status" value="1"/>
</dbReference>
<dbReference type="InterPro" id="IPR041888">
    <property type="entry name" value="RING-HC_ZNF598/HEL2"/>
</dbReference>
<dbReference type="Pfam" id="PF25447">
    <property type="entry name" value="RING_ZNF598"/>
    <property type="match status" value="1"/>
</dbReference>
<dbReference type="PANTHER" id="PTHR22938:SF0">
    <property type="entry name" value="E3 UBIQUITIN-PROTEIN LIGASE ZNF598"/>
    <property type="match status" value="1"/>
</dbReference>
<comment type="pathway">
    <text evidence="3">Protein modification; protein ubiquitination.</text>
</comment>
<feature type="compositionally biased region" description="Low complexity" evidence="13">
    <location>
        <begin position="577"/>
        <end position="597"/>
    </location>
</feature>
<evidence type="ECO:0000256" key="5">
    <source>
        <dbReference type="ARBA" id="ARBA00022490"/>
    </source>
</evidence>
<dbReference type="PANTHER" id="PTHR22938">
    <property type="entry name" value="ZINC FINGER PROTEIN 598"/>
    <property type="match status" value="1"/>
</dbReference>
<feature type="compositionally biased region" description="Polar residues" evidence="13">
    <location>
        <begin position="687"/>
        <end position="696"/>
    </location>
</feature>
<feature type="compositionally biased region" description="Polar residues" evidence="13">
    <location>
        <begin position="623"/>
        <end position="640"/>
    </location>
</feature>
<organism evidence="15 16">
    <name type="scientific">Cylindrobasidium torrendii FP15055 ss-10</name>
    <dbReference type="NCBI Taxonomy" id="1314674"/>
    <lineage>
        <taxon>Eukaryota</taxon>
        <taxon>Fungi</taxon>
        <taxon>Dikarya</taxon>
        <taxon>Basidiomycota</taxon>
        <taxon>Agaricomycotina</taxon>
        <taxon>Agaricomycetes</taxon>
        <taxon>Agaricomycetidae</taxon>
        <taxon>Agaricales</taxon>
        <taxon>Marasmiineae</taxon>
        <taxon>Physalacriaceae</taxon>
        <taxon>Cylindrobasidium</taxon>
    </lineage>
</organism>
<dbReference type="GO" id="GO:0008270">
    <property type="term" value="F:zinc ion binding"/>
    <property type="evidence" value="ECO:0007669"/>
    <property type="project" value="UniProtKB-KW"/>
</dbReference>
<sequence length="696" mass="76427">MATAVATETAVKQGKKQRNYKRENGKGKGPAAPESVGESSVTSTGAPAPTEELEDAVCWICAEPVKYYALSQCNHRTCHVCALRLRALYKKTECTFCKEPQTMVVFTTSDIADYATYTAEITPFKDDKLAIRFETKEMMEDTLLLLRFNCPDTDCDFIAKGWSDLKLHVRAVHNKLMCEVCIRSKKVFAHEHALYLYPQLVKHMPSMNHRLKSLPDQVEGGVHPLCEFCRECFFSEDELFSHMRERHEECFICKRNGVRDQYFQNYERLEIHFNNSHHPCMHANCQAQKFVVFNTALDLQGHMMDEHGTTMSTRDKKDARRVDVDFEQAPRRGGRRDREQEHDPPPRQQAPAGPGPGTANSRRREAFNARLTGGNTTSAPSTPRAASPLRESADPATLSKHNAFLERLQSYATNPSNAVPAVKAAIRGYRASESSARDVISTIFNVLDRHLEHTASIINSFVDLLEEEEKKADLLTSWKGFEVEQRQQFPDLVPTTTGQQYAGITSGRVLNAKHGTGSRAASGKVQDRVARAASSSQPYVPGAGPPPAAASSSKFPALSSTAKAPAPRQAQYRTPWTATASRPAAAAPAPIVPRSVPGSLASSSVKRAPPPKLDHSAFPGLPTATNQRAKVPMSGNTSLKNIVGGGPPPPVRWGASGEEEVDNVVEAEPQQVAPGKGKKGKGKQKQTLFTLGTFPS</sequence>
<dbReference type="InterPro" id="IPR057634">
    <property type="entry name" value="PAH_ZNF598/HEL2"/>
</dbReference>
<dbReference type="Proteomes" id="UP000054007">
    <property type="component" value="Unassembled WGS sequence"/>
</dbReference>
<keyword evidence="5" id="KW-0963">Cytoplasm</keyword>
<evidence type="ECO:0000256" key="9">
    <source>
        <dbReference type="ARBA" id="ARBA00022771"/>
    </source>
</evidence>
<dbReference type="OrthoDB" id="3838338at2759"/>
<dbReference type="InterPro" id="IPR013083">
    <property type="entry name" value="Znf_RING/FYVE/PHD"/>
</dbReference>
<gene>
    <name evidence="15" type="ORF">CYLTODRAFT_488161</name>
</gene>
<dbReference type="CDD" id="cd16615">
    <property type="entry name" value="RING-HC_ZNF598"/>
    <property type="match status" value="1"/>
</dbReference>
<dbReference type="InterPro" id="IPR001841">
    <property type="entry name" value="Znf_RING"/>
</dbReference>